<dbReference type="CDD" id="cd00051">
    <property type="entry name" value="EFh"/>
    <property type="match status" value="1"/>
</dbReference>
<evidence type="ECO:0000259" key="2">
    <source>
        <dbReference type="PROSITE" id="PS50222"/>
    </source>
</evidence>
<dbReference type="OrthoDB" id="26525at2759"/>
<sequence>MNFIIFWITRMQYQYGGAYNANAAYMVPMGVPPIIAQKMMAASNAFRFFDKDHTGFLNKEEWAQCMGYLGITIPESEMDRLYQMIDFDNSGHIGEREFCEWFSSCY</sequence>
<keyword evidence="4" id="KW-1185">Reference proteome</keyword>
<accession>A0A1Y2EH01</accession>
<keyword evidence="1" id="KW-0106">Calcium</keyword>
<protein>
    <recommendedName>
        <fullName evidence="2">EF-hand domain-containing protein</fullName>
    </recommendedName>
</protein>
<dbReference type="AlphaFoldDB" id="A0A1Y2EH01"/>
<comment type="caution">
    <text evidence="3">The sequence shown here is derived from an EMBL/GenBank/DDBJ whole genome shotgun (WGS) entry which is preliminary data.</text>
</comment>
<dbReference type="GO" id="GO:0005509">
    <property type="term" value="F:calcium ion binding"/>
    <property type="evidence" value="ECO:0007669"/>
    <property type="project" value="InterPro"/>
</dbReference>
<proteinExistence type="predicted"/>
<name>A0A1Y2EH01_9FUNG</name>
<evidence type="ECO:0000313" key="4">
    <source>
        <dbReference type="Proteomes" id="UP000193920"/>
    </source>
</evidence>
<organism evidence="3 4">
    <name type="scientific">Neocallimastix californiae</name>
    <dbReference type="NCBI Taxonomy" id="1754190"/>
    <lineage>
        <taxon>Eukaryota</taxon>
        <taxon>Fungi</taxon>
        <taxon>Fungi incertae sedis</taxon>
        <taxon>Chytridiomycota</taxon>
        <taxon>Chytridiomycota incertae sedis</taxon>
        <taxon>Neocallimastigomycetes</taxon>
        <taxon>Neocallimastigales</taxon>
        <taxon>Neocallimastigaceae</taxon>
        <taxon>Neocallimastix</taxon>
    </lineage>
</organism>
<evidence type="ECO:0000313" key="3">
    <source>
        <dbReference type="EMBL" id="ORY70853.1"/>
    </source>
</evidence>
<dbReference type="EMBL" id="MCOG01000041">
    <property type="protein sequence ID" value="ORY70853.1"/>
    <property type="molecule type" value="Genomic_DNA"/>
</dbReference>
<dbReference type="PROSITE" id="PS00018">
    <property type="entry name" value="EF_HAND_1"/>
    <property type="match status" value="2"/>
</dbReference>
<dbReference type="InterPro" id="IPR018247">
    <property type="entry name" value="EF_Hand_1_Ca_BS"/>
</dbReference>
<gene>
    <name evidence="3" type="ORF">LY90DRAFT_667285</name>
</gene>
<evidence type="ECO:0000256" key="1">
    <source>
        <dbReference type="ARBA" id="ARBA00022837"/>
    </source>
</evidence>
<dbReference type="InterPro" id="IPR011992">
    <property type="entry name" value="EF-hand-dom_pair"/>
</dbReference>
<feature type="domain" description="EF-hand" evidence="2">
    <location>
        <begin position="37"/>
        <end position="72"/>
    </location>
</feature>
<dbReference type="STRING" id="1754190.A0A1Y2EH01"/>
<dbReference type="Proteomes" id="UP000193920">
    <property type="component" value="Unassembled WGS sequence"/>
</dbReference>
<dbReference type="InterPro" id="IPR002048">
    <property type="entry name" value="EF_hand_dom"/>
</dbReference>
<reference evidence="3 4" key="1">
    <citation type="submission" date="2016-08" db="EMBL/GenBank/DDBJ databases">
        <title>A Parts List for Fungal Cellulosomes Revealed by Comparative Genomics.</title>
        <authorList>
            <consortium name="DOE Joint Genome Institute"/>
            <person name="Haitjema C.H."/>
            <person name="Gilmore S.P."/>
            <person name="Henske J.K."/>
            <person name="Solomon K.V."/>
            <person name="De Groot R."/>
            <person name="Kuo A."/>
            <person name="Mondo S.J."/>
            <person name="Salamov A.A."/>
            <person name="Labutti K."/>
            <person name="Zhao Z."/>
            <person name="Chiniquy J."/>
            <person name="Barry K."/>
            <person name="Brewer H.M."/>
            <person name="Purvine S.O."/>
            <person name="Wright A.T."/>
            <person name="Boxma B."/>
            <person name="Van Alen T."/>
            <person name="Hackstein J.H."/>
            <person name="Baker S.E."/>
            <person name="Grigoriev I.V."/>
            <person name="O'Malley M.A."/>
        </authorList>
    </citation>
    <scope>NUCLEOTIDE SEQUENCE [LARGE SCALE GENOMIC DNA]</scope>
    <source>
        <strain evidence="3 4">G1</strain>
    </source>
</reference>
<dbReference type="Gene3D" id="1.10.238.10">
    <property type="entry name" value="EF-hand"/>
    <property type="match status" value="1"/>
</dbReference>
<dbReference type="SUPFAM" id="SSF47473">
    <property type="entry name" value="EF-hand"/>
    <property type="match status" value="1"/>
</dbReference>
<dbReference type="PROSITE" id="PS50222">
    <property type="entry name" value="EF_HAND_2"/>
    <property type="match status" value="2"/>
</dbReference>
<dbReference type="Pfam" id="PF13499">
    <property type="entry name" value="EF-hand_7"/>
    <property type="match status" value="1"/>
</dbReference>
<feature type="domain" description="EF-hand" evidence="2">
    <location>
        <begin position="73"/>
        <end position="106"/>
    </location>
</feature>
<dbReference type="SMART" id="SM00054">
    <property type="entry name" value="EFh"/>
    <property type="match status" value="2"/>
</dbReference>